<sequence>MANVVGMFISGDDDSNGWIWIVMGLLALAAVVVGLMDGRGRPAGRALVGTILGGLILLEFFLFVIFA</sequence>
<evidence type="ECO:0000313" key="2">
    <source>
        <dbReference type="EMBL" id="KAA1399431.1"/>
    </source>
</evidence>
<dbReference type="AlphaFoldDB" id="A0A5M4FHB2"/>
<feature type="transmembrane region" description="Helical" evidence="1">
    <location>
        <begin position="17"/>
        <end position="35"/>
    </location>
</feature>
<protein>
    <submittedName>
        <fullName evidence="2">Uncharacterized protein</fullName>
    </submittedName>
</protein>
<comment type="caution">
    <text evidence="2">The sequence shown here is derived from an EMBL/GenBank/DDBJ whole genome shotgun (WGS) entry which is preliminary data.</text>
</comment>
<keyword evidence="1" id="KW-0812">Transmembrane</keyword>
<evidence type="ECO:0000313" key="3">
    <source>
        <dbReference type="Proteomes" id="UP000380867"/>
    </source>
</evidence>
<dbReference type="EMBL" id="SDPQ02000001">
    <property type="protein sequence ID" value="KAA1399431.1"/>
    <property type="molecule type" value="Genomic_DNA"/>
</dbReference>
<evidence type="ECO:0000256" key="1">
    <source>
        <dbReference type="SAM" id="Phobius"/>
    </source>
</evidence>
<proteinExistence type="predicted"/>
<gene>
    <name evidence="2" type="ORF">ESP70_001255</name>
</gene>
<accession>A0A5M4FHB2</accession>
<keyword evidence="1" id="KW-0472">Membrane</keyword>
<dbReference type="RefSeq" id="WP_149687574.1">
    <property type="nucleotide sequence ID" value="NZ_SDPQ02000001.1"/>
</dbReference>
<keyword evidence="3" id="KW-1185">Reference proteome</keyword>
<organism evidence="2 3">
    <name type="scientific">Aeromicrobium ginsengisoli</name>
    <dbReference type="NCBI Taxonomy" id="363867"/>
    <lineage>
        <taxon>Bacteria</taxon>
        <taxon>Bacillati</taxon>
        <taxon>Actinomycetota</taxon>
        <taxon>Actinomycetes</taxon>
        <taxon>Propionibacteriales</taxon>
        <taxon>Nocardioidaceae</taxon>
        <taxon>Aeromicrobium</taxon>
    </lineage>
</organism>
<reference evidence="2" key="1">
    <citation type="submission" date="2019-09" db="EMBL/GenBank/DDBJ databases">
        <authorList>
            <person name="Li J."/>
        </authorList>
    </citation>
    <scope>NUCLEOTIDE SEQUENCE [LARGE SCALE GENOMIC DNA]</scope>
    <source>
        <strain evidence="2">JCM 14732</strain>
    </source>
</reference>
<feature type="transmembrane region" description="Helical" evidence="1">
    <location>
        <begin position="47"/>
        <end position="66"/>
    </location>
</feature>
<name>A0A5M4FHB2_9ACTN</name>
<dbReference type="Proteomes" id="UP000380867">
    <property type="component" value="Unassembled WGS sequence"/>
</dbReference>
<keyword evidence="1" id="KW-1133">Transmembrane helix</keyword>